<dbReference type="Proteomes" id="UP000414233">
    <property type="component" value="Unassembled WGS sequence"/>
</dbReference>
<evidence type="ECO:0000313" key="2">
    <source>
        <dbReference type="EMBL" id="VVD96391.1"/>
    </source>
</evidence>
<dbReference type="PANTHER" id="PTHR36837">
    <property type="entry name" value="POLY(3-HYDROXYALKANOATE) POLYMERASE SUBUNIT PHAC"/>
    <property type="match status" value="1"/>
</dbReference>
<dbReference type="Gene3D" id="3.40.50.1820">
    <property type="entry name" value="alpha/beta hydrolase"/>
    <property type="match status" value="1"/>
</dbReference>
<keyword evidence="3" id="KW-1185">Reference proteome</keyword>
<dbReference type="PIRSF" id="PIRSF020818">
    <property type="entry name" value="PHB_depoly_PhaZ"/>
    <property type="match status" value="1"/>
</dbReference>
<feature type="domain" description="PHB de-polymerase C-terminal" evidence="1">
    <location>
        <begin position="202"/>
        <end position="404"/>
    </location>
</feature>
<accession>A0A5E4U9E2</accession>
<organism evidence="2 3">
    <name type="scientific">Pandoraea terrae</name>
    <dbReference type="NCBI Taxonomy" id="1537710"/>
    <lineage>
        <taxon>Bacteria</taxon>
        <taxon>Pseudomonadati</taxon>
        <taxon>Pseudomonadota</taxon>
        <taxon>Betaproteobacteria</taxon>
        <taxon>Burkholderiales</taxon>
        <taxon>Burkholderiaceae</taxon>
        <taxon>Pandoraea</taxon>
    </lineage>
</organism>
<dbReference type="EMBL" id="CABPRZ010000006">
    <property type="protein sequence ID" value="VVD96391.1"/>
    <property type="molecule type" value="Genomic_DNA"/>
</dbReference>
<protein>
    <submittedName>
        <fullName evidence="2">Esterase</fullName>
    </submittedName>
</protein>
<dbReference type="InterPro" id="IPR009656">
    <property type="entry name" value="PHB_depo_C"/>
</dbReference>
<proteinExistence type="predicted"/>
<dbReference type="SUPFAM" id="SSF53474">
    <property type="entry name" value="alpha/beta-Hydrolases"/>
    <property type="match status" value="1"/>
</dbReference>
<dbReference type="Pfam" id="PF06850">
    <property type="entry name" value="PHB_depo_C"/>
    <property type="match status" value="1"/>
</dbReference>
<evidence type="ECO:0000259" key="1">
    <source>
        <dbReference type="Pfam" id="PF06850"/>
    </source>
</evidence>
<sequence length="414" mass="46193">MLYELNELQSATWSPFLPWIQATAGLLASPYNPLSGTPLTRQMAAGCELLVRLCQRYPKPEFGLTETVINGKPIGVAERVVLDKPFCRLLHFERAIGRRDPVVLVVAPLSGHHATLLRDTVRAMLPDFNVYITDWRDARSVPRSKGEFHLDDYVNYVRECIDFLGPEVHVVSVCQSTAPVLAAISLMASDGEPTPRSMTLMGGPIDARRSPTRVNELAVGNPLAWFARNLIHTVPGNYPGAGRQVYPGFLQLASFVAMNPDRHLKSHLNYYGDMSAGNVEAAEAHRRFYDEYNAVLDMTAEYYLETVQTVFQEFCLPRGVWRVHGQNVRPQDIEFTTLITVEGEADDICGVGQTMAAHELCESIAVERKHHLSVPGCGHYGIFSGRRWRSDIYPRIRDLIRQCDAADGLLAEAA</sequence>
<dbReference type="InterPro" id="IPR029058">
    <property type="entry name" value="AB_hydrolase_fold"/>
</dbReference>
<gene>
    <name evidence="2" type="ORF">PTE30175_01828</name>
</gene>
<dbReference type="RefSeq" id="WP_150696748.1">
    <property type="nucleotide sequence ID" value="NZ_CABPRZ010000006.1"/>
</dbReference>
<dbReference type="OrthoDB" id="9800634at2"/>
<evidence type="ECO:0000313" key="3">
    <source>
        <dbReference type="Proteomes" id="UP000414233"/>
    </source>
</evidence>
<dbReference type="PANTHER" id="PTHR36837:SF4">
    <property type="entry name" value="BLR0908 PROTEIN"/>
    <property type="match status" value="1"/>
</dbReference>
<dbReference type="InterPro" id="IPR010915">
    <property type="entry name" value="PHB_depoly_PhaZ"/>
</dbReference>
<reference evidence="2 3" key="1">
    <citation type="submission" date="2019-08" db="EMBL/GenBank/DDBJ databases">
        <authorList>
            <person name="Peeters C."/>
        </authorList>
    </citation>
    <scope>NUCLEOTIDE SEQUENCE [LARGE SCALE GENOMIC DNA]</scope>
    <source>
        <strain evidence="2 3">LMG 30175</strain>
    </source>
</reference>
<dbReference type="NCBIfam" id="TIGR01849">
    <property type="entry name" value="PHB_depoly_PhaZ"/>
    <property type="match status" value="1"/>
</dbReference>
<dbReference type="AlphaFoldDB" id="A0A5E4U9E2"/>
<name>A0A5E4U9E2_9BURK</name>
<dbReference type="InterPro" id="IPR051321">
    <property type="entry name" value="PHA/PHB_synthase"/>
</dbReference>